<sequence length="110" mass="12687">MSVSPYLFPVIAGHLKDTLSQLHRINTTGHSNDKYDELSPSHWNNIQYGNGSSDKLSADAESIEKWKFQRQIESPTKNYESTSTQIIYSDRSNYNCTDVHTKRYCCNCEF</sequence>
<dbReference type="AlphaFoldDB" id="A0A7S4EMW6"/>
<gene>
    <name evidence="1" type="ORF">PAUS00366_LOCUS16909</name>
</gene>
<reference evidence="1" key="1">
    <citation type="submission" date="2021-01" db="EMBL/GenBank/DDBJ databases">
        <authorList>
            <person name="Corre E."/>
            <person name="Pelletier E."/>
            <person name="Niang G."/>
            <person name="Scheremetjew M."/>
            <person name="Finn R."/>
            <person name="Kale V."/>
            <person name="Holt S."/>
            <person name="Cochrane G."/>
            <person name="Meng A."/>
            <person name="Brown T."/>
            <person name="Cohen L."/>
        </authorList>
    </citation>
    <scope>NUCLEOTIDE SEQUENCE</scope>
    <source>
        <strain evidence="1">10249 10 AB</strain>
    </source>
</reference>
<evidence type="ECO:0000313" key="1">
    <source>
        <dbReference type="EMBL" id="CAE0724153.1"/>
    </source>
</evidence>
<accession>A0A7S4EMW6</accession>
<name>A0A7S4EMW6_9STRA</name>
<organism evidence="1">
    <name type="scientific">Pseudo-nitzschia australis</name>
    <dbReference type="NCBI Taxonomy" id="44445"/>
    <lineage>
        <taxon>Eukaryota</taxon>
        <taxon>Sar</taxon>
        <taxon>Stramenopiles</taxon>
        <taxon>Ochrophyta</taxon>
        <taxon>Bacillariophyta</taxon>
        <taxon>Bacillariophyceae</taxon>
        <taxon>Bacillariophycidae</taxon>
        <taxon>Bacillariales</taxon>
        <taxon>Bacillariaceae</taxon>
        <taxon>Pseudo-nitzschia</taxon>
    </lineage>
</organism>
<proteinExistence type="predicted"/>
<protein>
    <submittedName>
        <fullName evidence="1">Uncharacterized protein</fullName>
    </submittedName>
</protein>
<dbReference type="EMBL" id="HBIX01024458">
    <property type="protein sequence ID" value="CAE0724153.1"/>
    <property type="molecule type" value="Transcribed_RNA"/>
</dbReference>